<comment type="caution">
    <text evidence="1">The sequence shown here is derived from an EMBL/GenBank/DDBJ whole genome shotgun (WGS) entry which is preliminary data.</text>
</comment>
<dbReference type="EMBL" id="BEZZ01000025">
    <property type="protein sequence ID" value="GCC23253.1"/>
    <property type="molecule type" value="Genomic_DNA"/>
</dbReference>
<proteinExistence type="predicted"/>
<evidence type="ECO:0000313" key="1">
    <source>
        <dbReference type="EMBL" id="GCC23253.1"/>
    </source>
</evidence>
<dbReference type="Proteomes" id="UP000287033">
    <property type="component" value="Unassembled WGS sequence"/>
</dbReference>
<reference evidence="1 2" key="1">
    <citation type="journal article" date="2018" name="Nat. Ecol. Evol.">
        <title>Shark genomes provide insights into elasmobranch evolution and the origin of vertebrates.</title>
        <authorList>
            <person name="Hara Y"/>
            <person name="Yamaguchi K"/>
            <person name="Onimaru K"/>
            <person name="Kadota M"/>
            <person name="Koyanagi M"/>
            <person name="Keeley SD"/>
            <person name="Tatsumi K"/>
            <person name="Tanaka K"/>
            <person name="Motone F"/>
            <person name="Kageyama Y"/>
            <person name="Nozu R"/>
            <person name="Adachi N"/>
            <person name="Nishimura O"/>
            <person name="Nakagawa R"/>
            <person name="Tanegashima C"/>
            <person name="Kiyatake I"/>
            <person name="Matsumoto R"/>
            <person name="Murakumo K"/>
            <person name="Nishida K"/>
            <person name="Terakita A"/>
            <person name="Kuratani S"/>
            <person name="Sato K"/>
            <person name="Hyodo S Kuraku.S."/>
        </authorList>
    </citation>
    <scope>NUCLEOTIDE SEQUENCE [LARGE SCALE GENOMIC DNA]</scope>
</reference>
<sequence>MVLSLRVTASLWPGCNHHAGALAARVAAVKMAGGCQASMLFGLFLLLAETAMFHNEITLMLRLDTRKSNILE</sequence>
<accession>A0A401RYL3</accession>
<protein>
    <submittedName>
        <fullName evidence="1">Uncharacterized protein</fullName>
    </submittedName>
</protein>
<evidence type="ECO:0000313" key="2">
    <source>
        <dbReference type="Proteomes" id="UP000287033"/>
    </source>
</evidence>
<keyword evidence="2" id="KW-1185">Reference proteome</keyword>
<name>A0A401RYL3_CHIPU</name>
<organism evidence="1 2">
    <name type="scientific">Chiloscyllium punctatum</name>
    <name type="common">Brownbanded bambooshark</name>
    <name type="synonym">Hemiscyllium punctatum</name>
    <dbReference type="NCBI Taxonomy" id="137246"/>
    <lineage>
        <taxon>Eukaryota</taxon>
        <taxon>Metazoa</taxon>
        <taxon>Chordata</taxon>
        <taxon>Craniata</taxon>
        <taxon>Vertebrata</taxon>
        <taxon>Chondrichthyes</taxon>
        <taxon>Elasmobranchii</taxon>
        <taxon>Galeomorphii</taxon>
        <taxon>Galeoidea</taxon>
        <taxon>Orectolobiformes</taxon>
        <taxon>Hemiscylliidae</taxon>
        <taxon>Chiloscyllium</taxon>
    </lineage>
</organism>
<gene>
    <name evidence="1" type="ORF">chiPu_0001647</name>
</gene>
<dbReference type="AlphaFoldDB" id="A0A401RYL3"/>